<accession>A0A239GPX5</accession>
<feature type="domain" description="AB hydrolase-1" evidence="2">
    <location>
        <begin position="20"/>
        <end position="257"/>
    </location>
</feature>
<name>A0A239GPX5_9BACT</name>
<keyword evidence="4" id="KW-1185">Reference proteome</keyword>
<dbReference type="Pfam" id="PF12697">
    <property type="entry name" value="Abhydrolase_6"/>
    <property type="match status" value="1"/>
</dbReference>
<dbReference type="InterPro" id="IPR000073">
    <property type="entry name" value="AB_hydrolase_1"/>
</dbReference>
<reference evidence="4" key="1">
    <citation type="submission" date="2017-06" db="EMBL/GenBank/DDBJ databases">
        <authorList>
            <person name="Varghese N."/>
            <person name="Submissions S."/>
        </authorList>
    </citation>
    <scope>NUCLEOTIDE SEQUENCE [LARGE SCALE GENOMIC DNA]</scope>
    <source>
        <strain evidence="4">NKM1</strain>
    </source>
</reference>
<dbReference type="PRINTS" id="PR00111">
    <property type="entry name" value="ABHYDROLASE"/>
</dbReference>
<dbReference type="Gene3D" id="3.40.50.1820">
    <property type="entry name" value="alpha/beta hydrolase"/>
    <property type="match status" value="1"/>
</dbReference>
<gene>
    <name evidence="3" type="ORF">SAMN06296052_111148</name>
</gene>
<dbReference type="Proteomes" id="UP000198432">
    <property type="component" value="Unassembled WGS sequence"/>
</dbReference>
<sequence length="262" mass="28608">MNAAKKNNVKVVGKGQKPMLFAHGYGCDQNMWRYITPAFEADYKIILFDHIGFGGSDTTTYTKAHYTSLQAYAADVLDICRELELQDLVFVGHSVSAMIGVLAANMEPEWFSKLILISPSPSFINDGDYIGGFSREDIEGLLGSLDSDYLGWSNTIAPVIMGNPARPELSQELAGSFCRSNEAIAKDFAHVTFLSDNRKDLSQVKTETLILQCMDDAIAPLSVGEFTHQNIAGSRLVVLEATGHCPNLSAPEETVAAMKSFL</sequence>
<dbReference type="AlphaFoldDB" id="A0A239GPX5"/>
<dbReference type="PANTHER" id="PTHR43039">
    <property type="entry name" value="ESTERASE-RELATED"/>
    <property type="match status" value="1"/>
</dbReference>
<evidence type="ECO:0000313" key="3">
    <source>
        <dbReference type="EMBL" id="SNS70553.1"/>
    </source>
</evidence>
<evidence type="ECO:0000256" key="1">
    <source>
        <dbReference type="ARBA" id="ARBA00008645"/>
    </source>
</evidence>
<dbReference type="SUPFAM" id="SSF53474">
    <property type="entry name" value="alpha/beta-Hydrolases"/>
    <property type="match status" value="1"/>
</dbReference>
<dbReference type="RefSeq" id="WP_089319702.1">
    <property type="nucleotide sequence ID" value="NZ_FZOQ01000011.1"/>
</dbReference>
<proteinExistence type="inferred from homology"/>
<evidence type="ECO:0000313" key="4">
    <source>
        <dbReference type="Proteomes" id="UP000198432"/>
    </source>
</evidence>
<organism evidence="3 4">
    <name type="scientific">Pontibacter ummariensis</name>
    <dbReference type="NCBI Taxonomy" id="1610492"/>
    <lineage>
        <taxon>Bacteria</taxon>
        <taxon>Pseudomonadati</taxon>
        <taxon>Bacteroidota</taxon>
        <taxon>Cytophagia</taxon>
        <taxon>Cytophagales</taxon>
        <taxon>Hymenobacteraceae</taxon>
        <taxon>Pontibacter</taxon>
    </lineage>
</organism>
<dbReference type="InterPro" id="IPR029058">
    <property type="entry name" value="AB_hydrolase_fold"/>
</dbReference>
<comment type="similarity">
    <text evidence="1">Belongs to the AB hydrolase superfamily.</text>
</comment>
<dbReference type="OrthoDB" id="9780932at2"/>
<evidence type="ECO:0000259" key="2">
    <source>
        <dbReference type="Pfam" id="PF12697"/>
    </source>
</evidence>
<protein>
    <submittedName>
        <fullName evidence="3">Sigma-B regulation protein RsbQ</fullName>
    </submittedName>
</protein>
<dbReference type="EMBL" id="FZOQ01000011">
    <property type="protein sequence ID" value="SNS70553.1"/>
    <property type="molecule type" value="Genomic_DNA"/>
</dbReference>